<proteinExistence type="predicted"/>
<feature type="compositionally biased region" description="Basic residues" evidence="1">
    <location>
        <begin position="18"/>
        <end position="29"/>
    </location>
</feature>
<comment type="caution">
    <text evidence="2">The sequence shown here is derived from an EMBL/GenBank/DDBJ whole genome shotgun (WGS) entry which is preliminary data.</text>
</comment>
<feature type="region of interest" description="Disordered" evidence="1">
    <location>
        <begin position="1"/>
        <end position="50"/>
    </location>
</feature>
<reference evidence="3" key="1">
    <citation type="submission" date="2018-06" db="EMBL/GenBank/DDBJ databases">
        <authorList>
            <person name="Lum Nde A."/>
            <person name="Hugo C."/>
        </authorList>
    </citation>
    <scope>NUCLEOTIDE SEQUENCE [LARGE SCALE GENOMIC DNA]</scope>
    <source>
        <strain evidence="3">1_F178</strain>
    </source>
</reference>
<gene>
    <name evidence="2" type="ORF">DRF65_04185</name>
</gene>
<protein>
    <submittedName>
        <fullName evidence="2">Uncharacterized protein</fullName>
    </submittedName>
</protein>
<evidence type="ECO:0000313" key="2">
    <source>
        <dbReference type="EMBL" id="REC63907.1"/>
    </source>
</evidence>
<evidence type="ECO:0000313" key="3">
    <source>
        <dbReference type="Proteomes" id="UP000256686"/>
    </source>
</evidence>
<dbReference type="AlphaFoldDB" id="A0A3D9CDQ3"/>
<name>A0A3D9CDQ3_9FLAO</name>
<dbReference type="Proteomes" id="UP000256686">
    <property type="component" value="Unassembled WGS sequence"/>
</dbReference>
<accession>A0A3D9CDQ3</accession>
<dbReference type="EMBL" id="QNVT01000002">
    <property type="protein sequence ID" value="REC63907.1"/>
    <property type="molecule type" value="Genomic_DNA"/>
</dbReference>
<sequence length="67" mass="6921">MASLLAAGVSAQTTKPVSKTKKPVKKVRKVAPASESPEKPNPTTPKAIVKKDTIKLNGFSCPACGMG</sequence>
<organism evidence="2 3">
    <name type="scientific">Chryseobacterium pennae</name>
    <dbReference type="NCBI Taxonomy" id="2258962"/>
    <lineage>
        <taxon>Bacteria</taxon>
        <taxon>Pseudomonadati</taxon>
        <taxon>Bacteroidota</taxon>
        <taxon>Flavobacteriia</taxon>
        <taxon>Flavobacteriales</taxon>
        <taxon>Weeksellaceae</taxon>
        <taxon>Chryseobacterium group</taxon>
        <taxon>Chryseobacterium</taxon>
    </lineage>
</organism>
<keyword evidence="3" id="KW-1185">Reference proteome</keyword>
<evidence type="ECO:0000256" key="1">
    <source>
        <dbReference type="SAM" id="MobiDB-lite"/>
    </source>
</evidence>